<gene>
    <name evidence="1" type="ORF">J2X20_000475</name>
</gene>
<proteinExistence type="predicted"/>
<dbReference type="EMBL" id="JAVDXU010000001">
    <property type="protein sequence ID" value="MDR7267846.1"/>
    <property type="molecule type" value="Genomic_DNA"/>
</dbReference>
<protein>
    <submittedName>
        <fullName evidence="1">Uncharacterized protein</fullName>
    </submittedName>
</protein>
<reference evidence="1 2" key="1">
    <citation type="submission" date="2023-07" db="EMBL/GenBank/DDBJ databases">
        <title>Sorghum-associated microbial communities from plants grown in Nebraska, USA.</title>
        <authorList>
            <person name="Schachtman D."/>
        </authorList>
    </citation>
    <scope>NUCLEOTIDE SEQUENCE [LARGE SCALE GENOMIC DNA]</scope>
    <source>
        <strain evidence="1 2">BE314</strain>
    </source>
</reference>
<comment type="caution">
    <text evidence="1">The sequence shown here is derived from an EMBL/GenBank/DDBJ whole genome shotgun (WGS) entry which is preliminary data.</text>
</comment>
<dbReference type="Proteomes" id="UP001180453">
    <property type="component" value="Unassembled WGS sequence"/>
</dbReference>
<accession>A0ABU1YI17</accession>
<evidence type="ECO:0000313" key="2">
    <source>
        <dbReference type="Proteomes" id="UP001180453"/>
    </source>
</evidence>
<name>A0ABU1YI17_ROSSA</name>
<evidence type="ECO:0000313" key="1">
    <source>
        <dbReference type="EMBL" id="MDR7267846.1"/>
    </source>
</evidence>
<organism evidence="1 2">
    <name type="scientific">Roseateles saccharophilus</name>
    <name type="common">Pseudomonas saccharophila</name>
    <dbReference type="NCBI Taxonomy" id="304"/>
    <lineage>
        <taxon>Bacteria</taxon>
        <taxon>Pseudomonadati</taxon>
        <taxon>Pseudomonadota</taxon>
        <taxon>Betaproteobacteria</taxon>
        <taxon>Burkholderiales</taxon>
        <taxon>Sphaerotilaceae</taxon>
        <taxon>Roseateles</taxon>
    </lineage>
</organism>
<sequence>MSKPLYIAYFAINPYGEDVPTQAMDAARKALEDKLGGAWQVLAAKAAFEEAGGLPAYWAGSELPSIVRWTRAAQAALNAAFKAEPPRQATIEDLEQLDEACIDVISAAHYAYTPEEWLVVFTAHFGMSDHCESHEQALEAARHWLTVATGACPISAADQQIRNVYRARSRALESSRTAGGNRQRPATELHRLVLQTNAQGARPCN</sequence>
<keyword evidence="2" id="KW-1185">Reference proteome</keyword>
<dbReference type="RefSeq" id="WP_310260335.1">
    <property type="nucleotide sequence ID" value="NZ_JAVDXU010000001.1"/>
</dbReference>